<protein>
    <submittedName>
        <fullName evidence="1">Uncharacterized protein</fullName>
    </submittedName>
</protein>
<proteinExistence type="predicted"/>
<gene>
    <name evidence="1" type="ORF">CDAR_396741</name>
</gene>
<comment type="caution">
    <text evidence="1">The sequence shown here is derived from an EMBL/GenBank/DDBJ whole genome shotgun (WGS) entry which is preliminary data.</text>
</comment>
<name>A0AAV4PM55_9ARAC</name>
<organism evidence="1 2">
    <name type="scientific">Caerostris darwini</name>
    <dbReference type="NCBI Taxonomy" id="1538125"/>
    <lineage>
        <taxon>Eukaryota</taxon>
        <taxon>Metazoa</taxon>
        <taxon>Ecdysozoa</taxon>
        <taxon>Arthropoda</taxon>
        <taxon>Chelicerata</taxon>
        <taxon>Arachnida</taxon>
        <taxon>Araneae</taxon>
        <taxon>Araneomorphae</taxon>
        <taxon>Entelegynae</taxon>
        <taxon>Araneoidea</taxon>
        <taxon>Araneidae</taxon>
        <taxon>Caerostris</taxon>
    </lineage>
</organism>
<sequence>MDFVGISHIFRGISVIAIRYWGEVSDSIALLYAAVVSPVFVLIHDNTCTHRAVFVDAYLEGEKFARMEFQECSLLLKSIEIFRMTSTRQCINVFYTHPLIQSFKMLYRFLSLMPTLFHTTVVDHLME</sequence>
<reference evidence="1 2" key="1">
    <citation type="submission" date="2021-06" db="EMBL/GenBank/DDBJ databases">
        <title>Caerostris darwini draft genome.</title>
        <authorList>
            <person name="Kono N."/>
            <person name="Arakawa K."/>
        </authorList>
    </citation>
    <scope>NUCLEOTIDE SEQUENCE [LARGE SCALE GENOMIC DNA]</scope>
</reference>
<evidence type="ECO:0000313" key="1">
    <source>
        <dbReference type="EMBL" id="GIX98176.1"/>
    </source>
</evidence>
<accession>A0AAV4PM55</accession>
<dbReference type="Proteomes" id="UP001054837">
    <property type="component" value="Unassembled WGS sequence"/>
</dbReference>
<evidence type="ECO:0000313" key="2">
    <source>
        <dbReference type="Proteomes" id="UP001054837"/>
    </source>
</evidence>
<dbReference type="AlphaFoldDB" id="A0AAV4PM55"/>
<dbReference type="EMBL" id="BPLQ01003121">
    <property type="protein sequence ID" value="GIX98176.1"/>
    <property type="molecule type" value="Genomic_DNA"/>
</dbReference>
<keyword evidence="2" id="KW-1185">Reference proteome</keyword>